<dbReference type="InterPro" id="IPR036250">
    <property type="entry name" value="AcylCo_DH-like_C"/>
</dbReference>
<dbReference type="InterPro" id="IPR009100">
    <property type="entry name" value="AcylCoA_DH/oxidase_NM_dom_sf"/>
</dbReference>
<dbReference type="EMBL" id="CAESGF010000010">
    <property type="protein sequence ID" value="CAB4364158.1"/>
    <property type="molecule type" value="Genomic_DNA"/>
</dbReference>
<keyword evidence="5" id="KW-0560">Oxidoreductase</keyword>
<evidence type="ECO:0000313" key="11">
    <source>
        <dbReference type="EMBL" id="CAB4807066.1"/>
    </source>
</evidence>
<proteinExistence type="inferred from homology"/>
<dbReference type="SUPFAM" id="SSF56645">
    <property type="entry name" value="Acyl-CoA dehydrogenase NM domain-like"/>
    <property type="match status" value="1"/>
</dbReference>
<dbReference type="GO" id="GO:0005886">
    <property type="term" value="C:plasma membrane"/>
    <property type="evidence" value="ECO:0007669"/>
    <property type="project" value="TreeGrafter"/>
</dbReference>
<dbReference type="Pfam" id="PF00441">
    <property type="entry name" value="Acyl-CoA_dh_1"/>
    <property type="match status" value="1"/>
</dbReference>
<dbReference type="InterPro" id="IPR037069">
    <property type="entry name" value="AcylCoA_DH/ox_N_sf"/>
</dbReference>
<evidence type="ECO:0000256" key="5">
    <source>
        <dbReference type="ARBA" id="ARBA00023002"/>
    </source>
</evidence>
<name>A0A6J6A5G1_9ZZZZ</name>
<dbReference type="GO" id="GO:0050660">
    <property type="term" value="F:flavin adenine dinucleotide binding"/>
    <property type="evidence" value="ECO:0007669"/>
    <property type="project" value="InterPro"/>
</dbReference>
<evidence type="ECO:0000256" key="1">
    <source>
        <dbReference type="ARBA" id="ARBA00001974"/>
    </source>
</evidence>
<gene>
    <name evidence="10" type="ORF">UFOPK2656_03599</name>
    <name evidence="11" type="ORF">UFOPK3099_00482</name>
    <name evidence="12" type="ORF">UFOPK3267_00813</name>
    <name evidence="13" type="ORF">UFOPK3651_01988</name>
    <name evidence="9" type="ORF">UFOPK4189_01925</name>
</gene>
<dbReference type="EMBL" id="CAFBMT010000011">
    <property type="protein sequence ID" value="CAB4938652.1"/>
    <property type="molecule type" value="Genomic_DNA"/>
</dbReference>
<evidence type="ECO:0000256" key="4">
    <source>
        <dbReference type="ARBA" id="ARBA00022827"/>
    </source>
</evidence>
<feature type="domain" description="Acyl-CoA dehydrogenase/oxidase C-terminal" evidence="6">
    <location>
        <begin position="231"/>
        <end position="383"/>
    </location>
</feature>
<dbReference type="PANTHER" id="PTHR43292">
    <property type="entry name" value="ACYL-COA DEHYDROGENASE"/>
    <property type="match status" value="1"/>
</dbReference>
<feature type="domain" description="Acyl-CoA dehydrogenase/oxidase N-terminal" evidence="8">
    <location>
        <begin position="6"/>
        <end position="121"/>
    </location>
</feature>
<dbReference type="EMBL" id="CAFBIY010000032">
    <property type="protein sequence ID" value="CAB4848920.1"/>
    <property type="molecule type" value="Genomic_DNA"/>
</dbReference>
<dbReference type="InterPro" id="IPR046373">
    <property type="entry name" value="Acyl-CoA_Oxase/DH_mid-dom_sf"/>
</dbReference>
<dbReference type="InterPro" id="IPR006091">
    <property type="entry name" value="Acyl-CoA_Oxase/DH_mid-dom"/>
</dbReference>
<comment type="cofactor">
    <cofactor evidence="1">
        <name>FAD</name>
        <dbReference type="ChEBI" id="CHEBI:57692"/>
    </cofactor>
</comment>
<sequence length="396" mass="43764">MFEDDPELQAFRLRYREFLDANAPRGWRVNATSPDTTLEIQRSWLRTLVAGGWGAAHWPTEYGGMGATLAQQIVMQQENARAGAPAVTMFGMALVHVAATLLEFGTPEQRHEHMPSILRGDEIWCQGFSEPGAGSDLAALSTRAVRDGDNYIINGQKIWSSGANRADWCLLLVRTDPIAVKHKGITFVLLDLHSPGIEIRPIKSLLGSQEFCEVFFTDVVVPVSNRIGEENEGWHICQTTLATERGPYLLPVVNKLRGECAEMGRLAEAIGTDHAAQVAASFHAEVTILSELLDRTLIKAAFGKSGNESSILKVYYSELSQRLTTAALEMVGLDAQLSWPEAFDLNSDTFDGSWGMSHYWSWSWTIAGGSNEIQRNIIGERVLGLPREPRPEAKVR</sequence>
<keyword evidence="4" id="KW-0274">FAD</keyword>
<dbReference type="EMBL" id="CAEZYF010000056">
    <property type="protein sequence ID" value="CAB4752157.1"/>
    <property type="molecule type" value="Genomic_DNA"/>
</dbReference>
<dbReference type="Gene3D" id="2.40.110.10">
    <property type="entry name" value="Butyryl-CoA Dehydrogenase, subunit A, domain 2"/>
    <property type="match status" value="1"/>
</dbReference>
<dbReference type="InterPro" id="IPR052161">
    <property type="entry name" value="Mycobact_Acyl-CoA_DH"/>
</dbReference>
<feature type="domain" description="Acyl-CoA oxidase/dehydrogenase middle" evidence="7">
    <location>
        <begin position="125"/>
        <end position="219"/>
    </location>
</feature>
<evidence type="ECO:0000313" key="12">
    <source>
        <dbReference type="EMBL" id="CAB4848920.1"/>
    </source>
</evidence>
<dbReference type="Pfam" id="PF02770">
    <property type="entry name" value="Acyl-CoA_dh_M"/>
    <property type="match status" value="1"/>
</dbReference>
<evidence type="ECO:0000259" key="8">
    <source>
        <dbReference type="Pfam" id="PF02771"/>
    </source>
</evidence>
<dbReference type="GO" id="GO:0016627">
    <property type="term" value="F:oxidoreductase activity, acting on the CH-CH group of donors"/>
    <property type="evidence" value="ECO:0007669"/>
    <property type="project" value="InterPro"/>
</dbReference>
<evidence type="ECO:0000313" key="13">
    <source>
        <dbReference type="EMBL" id="CAB4938652.1"/>
    </source>
</evidence>
<dbReference type="SUPFAM" id="SSF47203">
    <property type="entry name" value="Acyl-CoA dehydrogenase C-terminal domain-like"/>
    <property type="match status" value="1"/>
</dbReference>
<dbReference type="PANTHER" id="PTHR43292:SF3">
    <property type="entry name" value="ACYL-COA DEHYDROGENASE FADE29"/>
    <property type="match status" value="1"/>
</dbReference>
<dbReference type="InterPro" id="IPR013786">
    <property type="entry name" value="AcylCoA_DH/ox_N"/>
</dbReference>
<accession>A0A6J6A5G1</accession>
<dbReference type="Gene3D" id="1.20.140.10">
    <property type="entry name" value="Butyryl-CoA Dehydrogenase, subunit A, domain 3"/>
    <property type="match status" value="1"/>
</dbReference>
<evidence type="ECO:0000259" key="7">
    <source>
        <dbReference type="Pfam" id="PF02770"/>
    </source>
</evidence>
<evidence type="ECO:0000256" key="3">
    <source>
        <dbReference type="ARBA" id="ARBA00022630"/>
    </source>
</evidence>
<reference evidence="9" key="1">
    <citation type="submission" date="2020-05" db="EMBL/GenBank/DDBJ databases">
        <authorList>
            <person name="Chiriac C."/>
            <person name="Salcher M."/>
            <person name="Ghai R."/>
            <person name="Kavagutti S V."/>
        </authorList>
    </citation>
    <scope>NUCLEOTIDE SEQUENCE</scope>
</reference>
<evidence type="ECO:0000313" key="9">
    <source>
        <dbReference type="EMBL" id="CAB4364158.1"/>
    </source>
</evidence>
<dbReference type="AlphaFoldDB" id="A0A6J6A5G1"/>
<evidence type="ECO:0000259" key="6">
    <source>
        <dbReference type="Pfam" id="PF00441"/>
    </source>
</evidence>
<evidence type="ECO:0000256" key="2">
    <source>
        <dbReference type="ARBA" id="ARBA00009347"/>
    </source>
</evidence>
<protein>
    <submittedName>
        <fullName evidence="9">Unannotated protein</fullName>
    </submittedName>
</protein>
<dbReference type="Gene3D" id="1.10.540.10">
    <property type="entry name" value="Acyl-CoA dehydrogenase/oxidase, N-terminal domain"/>
    <property type="match status" value="1"/>
</dbReference>
<comment type="similarity">
    <text evidence="2">Belongs to the acyl-CoA dehydrogenase family.</text>
</comment>
<dbReference type="Pfam" id="PF02771">
    <property type="entry name" value="Acyl-CoA_dh_N"/>
    <property type="match status" value="1"/>
</dbReference>
<dbReference type="InterPro" id="IPR009075">
    <property type="entry name" value="AcylCo_DH/oxidase_C"/>
</dbReference>
<organism evidence="9">
    <name type="scientific">freshwater metagenome</name>
    <dbReference type="NCBI Taxonomy" id="449393"/>
    <lineage>
        <taxon>unclassified sequences</taxon>
        <taxon>metagenomes</taxon>
        <taxon>ecological metagenomes</taxon>
    </lineage>
</organism>
<dbReference type="EMBL" id="CAFAAV010000023">
    <property type="protein sequence ID" value="CAB4807066.1"/>
    <property type="molecule type" value="Genomic_DNA"/>
</dbReference>
<dbReference type="FunFam" id="2.40.110.10:FF:000011">
    <property type="entry name" value="Acyl-CoA dehydrogenase FadE34"/>
    <property type="match status" value="1"/>
</dbReference>
<keyword evidence="3" id="KW-0285">Flavoprotein</keyword>
<evidence type="ECO:0000313" key="10">
    <source>
        <dbReference type="EMBL" id="CAB4752157.1"/>
    </source>
</evidence>